<dbReference type="PRINTS" id="PR00320">
    <property type="entry name" value="GPROTEINBRPT"/>
</dbReference>
<evidence type="ECO:0000256" key="4">
    <source>
        <dbReference type="SAM" id="MobiDB-lite"/>
    </source>
</evidence>
<dbReference type="SUPFAM" id="SSF50978">
    <property type="entry name" value="WD40 repeat-like"/>
    <property type="match status" value="1"/>
</dbReference>
<dbReference type="InterPro" id="IPR015943">
    <property type="entry name" value="WD40/YVTN_repeat-like_dom_sf"/>
</dbReference>
<feature type="repeat" description="WD" evidence="3">
    <location>
        <begin position="515"/>
        <end position="549"/>
    </location>
</feature>
<dbReference type="OrthoDB" id="408728at2759"/>
<evidence type="ECO:0000313" key="5">
    <source>
        <dbReference type="EMBL" id="VFQ63646.1"/>
    </source>
</evidence>
<reference evidence="5 6" key="1">
    <citation type="submission" date="2018-04" db="EMBL/GenBank/DDBJ databases">
        <authorList>
            <person name="Vogel A."/>
        </authorList>
    </citation>
    <scope>NUCLEOTIDE SEQUENCE [LARGE SCALE GENOMIC DNA]</scope>
</reference>
<evidence type="ECO:0000256" key="1">
    <source>
        <dbReference type="ARBA" id="ARBA00022574"/>
    </source>
</evidence>
<keyword evidence="1 3" id="KW-0853">WD repeat</keyword>
<gene>
    <name evidence="5" type="ORF">CCAM_LOCUS5422</name>
</gene>
<feature type="compositionally biased region" description="Acidic residues" evidence="4">
    <location>
        <begin position="78"/>
        <end position="97"/>
    </location>
</feature>
<feature type="repeat" description="WD" evidence="3">
    <location>
        <begin position="373"/>
        <end position="408"/>
    </location>
</feature>
<dbReference type="InterPro" id="IPR040324">
    <property type="entry name" value="WDR44/Dgr2"/>
</dbReference>
<evidence type="ECO:0000256" key="2">
    <source>
        <dbReference type="ARBA" id="ARBA00022737"/>
    </source>
</evidence>
<dbReference type="Gene3D" id="2.130.10.10">
    <property type="entry name" value="YVTN repeat-like/Quinoprotein amine dehydrogenase"/>
    <property type="match status" value="2"/>
</dbReference>
<evidence type="ECO:0000313" key="6">
    <source>
        <dbReference type="Proteomes" id="UP000595140"/>
    </source>
</evidence>
<feature type="repeat" description="WD" evidence="3">
    <location>
        <begin position="229"/>
        <end position="270"/>
    </location>
</feature>
<dbReference type="PROSITE" id="PS50082">
    <property type="entry name" value="WD_REPEATS_2"/>
    <property type="match status" value="4"/>
</dbReference>
<dbReference type="InterPro" id="IPR036322">
    <property type="entry name" value="WD40_repeat_dom_sf"/>
</dbReference>
<dbReference type="EMBL" id="OOIL02000305">
    <property type="protein sequence ID" value="VFQ63646.1"/>
    <property type="molecule type" value="Genomic_DNA"/>
</dbReference>
<organism evidence="5 6">
    <name type="scientific">Cuscuta campestris</name>
    <dbReference type="NCBI Taxonomy" id="132261"/>
    <lineage>
        <taxon>Eukaryota</taxon>
        <taxon>Viridiplantae</taxon>
        <taxon>Streptophyta</taxon>
        <taxon>Embryophyta</taxon>
        <taxon>Tracheophyta</taxon>
        <taxon>Spermatophyta</taxon>
        <taxon>Magnoliopsida</taxon>
        <taxon>eudicotyledons</taxon>
        <taxon>Gunneridae</taxon>
        <taxon>Pentapetalae</taxon>
        <taxon>asterids</taxon>
        <taxon>lamiids</taxon>
        <taxon>Solanales</taxon>
        <taxon>Convolvulaceae</taxon>
        <taxon>Cuscuteae</taxon>
        <taxon>Cuscuta</taxon>
        <taxon>Cuscuta subgen. Grammica</taxon>
        <taxon>Cuscuta sect. Cleistogrammica</taxon>
    </lineage>
</organism>
<proteinExistence type="predicted"/>
<dbReference type="PROSITE" id="PS50294">
    <property type="entry name" value="WD_REPEATS_REGION"/>
    <property type="match status" value="3"/>
</dbReference>
<accession>A0A484KNJ7</accession>
<feature type="region of interest" description="Disordered" evidence="4">
    <location>
        <begin position="76"/>
        <end position="104"/>
    </location>
</feature>
<dbReference type="PANTHER" id="PTHR14221">
    <property type="entry name" value="WD REPEAT DOMAIN 44"/>
    <property type="match status" value="1"/>
</dbReference>
<dbReference type="Pfam" id="PF00400">
    <property type="entry name" value="WD40"/>
    <property type="match status" value="4"/>
</dbReference>
<dbReference type="SMART" id="SM00320">
    <property type="entry name" value="WD40"/>
    <property type="match status" value="6"/>
</dbReference>
<keyword evidence="6" id="KW-1185">Reference proteome</keyword>
<sequence>MGSFCADEEEYQFFDAPESIGQFDSWIDDWAAERYKYDMWIQSPKSVRERRMNFFHCISRGIDGIVDINGTFPRNSVFEEEDDEEVEEEVEDEEEECSSSRSYGPSSSSVGVLCSSKEEGSTETFIPTSLNLDCRISNASAFSEPAMESSHPNTALINGMDRRIQNRLKSRWMSRLRSMTCIYNEGGRTNDAKTYGLVPISRSRPQRVKVRQCNKRQKELSAVFTGQEILAHDGSISAMKFSHDGQYLASAGEDQAVRVWQVVSDERSNKTDLPDLDPSCIYFTVNRLSQLEPVSREKGGINKSVGIKKSADSACVVFPPRIFQILEKPLHVFLGHKAEISDLSWAKNNSLLSCSVDKTVRLWQVGFDQCLQVFSHTNYVSCVQFNPVNDDYFISSSIDGKIRIWTVSGAQVVDWTEVKDIVTAVSYRPDGQGGVIGSTTGTCRFFNVTDNRIQLESDICLISKKKSLSKRITGFQFVPRDASKVMVTLADSQVRIICGKNVVTKYKGPRNAGNLMSASMTSDGKHIISSSEDSNVYVWNRVSPEESSASKPKVMKSFEFFPSGNASIAIPWPGMKPEPSHGVDDDNNNNNIKNALPFSISPLDRELFLEAAIPKGSATWPEEKLPAPTTHHQTSAMCKSQYRFLKNACKNTASSHAWGLVIVTAGQDGRIRSFHNYGLPVPL</sequence>
<dbReference type="PANTHER" id="PTHR14221:SF57">
    <property type="entry name" value="TRANSDUCIN_WD40 REPEAT-LIKE SUPERFAMILY PROTEIN"/>
    <property type="match status" value="1"/>
</dbReference>
<name>A0A484KNJ7_9ASTE</name>
<dbReference type="AlphaFoldDB" id="A0A484KNJ7"/>
<evidence type="ECO:0000256" key="3">
    <source>
        <dbReference type="PROSITE-ProRule" id="PRU00221"/>
    </source>
</evidence>
<dbReference type="InterPro" id="IPR001680">
    <property type="entry name" value="WD40_rpt"/>
</dbReference>
<protein>
    <submittedName>
        <fullName evidence="5">Uncharacterized protein</fullName>
    </submittedName>
</protein>
<dbReference type="Proteomes" id="UP000595140">
    <property type="component" value="Unassembled WGS sequence"/>
</dbReference>
<keyword evidence="2" id="KW-0677">Repeat</keyword>
<feature type="repeat" description="WD" evidence="3">
    <location>
        <begin position="333"/>
        <end position="373"/>
    </location>
</feature>
<dbReference type="InterPro" id="IPR020472">
    <property type="entry name" value="WD40_PAC1"/>
</dbReference>